<evidence type="ECO:0000313" key="3">
    <source>
        <dbReference type="Proteomes" id="UP000676565"/>
    </source>
</evidence>
<gene>
    <name evidence="2" type="ORF">J8F10_34730</name>
</gene>
<dbReference type="InterPro" id="IPR029062">
    <property type="entry name" value="Class_I_gatase-like"/>
</dbReference>
<organism evidence="2 3">
    <name type="scientific">Gemmata palustris</name>
    <dbReference type="NCBI Taxonomy" id="2822762"/>
    <lineage>
        <taxon>Bacteria</taxon>
        <taxon>Pseudomonadati</taxon>
        <taxon>Planctomycetota</taxon>
        <taxon>Planctomycetia</taxon>
        <taxon>Gemmatales</taxon>
        <taxon>Gemmataceae</taxon>
        <taxon>Gemmata</taxon>
    </lineage>
</organism>
<protein>
    <submittedName>
        <fullName evidence="2">Beta-galactosidase trimerization domain-containing protein</fullName>
    </submittedName>
</protein>
<dbReference type="InterPro" id="IPR013738">
    <property type="entry name" value="Beta_galactosidase_Trimer"/>
</dbReference>
<dbReference type="CDD" id="cd03143">
    <property type="entry name" value="A4_beta-galactosidase_middle_domain"/>
    <property type="match status" value="1"/>
</dbReference>
<name>A0ABS5C363_9BACT</name>
<dbReference type="Gene3D" id="3.40.50.880">
    <property type="match status" value="1"/>
</dbReference>
<sequence length="727" mass="80849">MPQPFEKGPFREVKVPAWVQDSTGAGYTLSVMSSAQRKDAADAGVTISEMGFVDPFYAYYDSKLLKRRNPHVAPDGLKKDIAEYQKLGVRILGVYPPTLQAEVWERHPEWRRVSTDTDQIPEIDLKKFPHGGMLCPLGPYGDFFIDVLAEIVTEFPAVSAFSFDGLHHGGGCYCRICRANYKKDTGNAIPKRDMQSEDFRKYLHWADRKLEDLVQRMQTRLKTINPDIALVTWTTNAGRFGHLLDIPRNMSARMNLLFDAPDQEFWLDETNRGSSIVPAFGVAYVWAVSNHRVAFAEPYLMSRGNPYGKDSFPAHEIERRMMLALTHGAGPSLAVLQPDNLKPAVTHCLAEVKKRKPWLTHKEPEPWAAILVSDNTRAFYGRNPGHVEDRYLANVFGFFRAALEEHLPVTLINDWNLTPADLAKYKVLVLPNAACLDNAQCDAIRKFVERGGGLVASLDTGLCDEFGTPRKTPALTEVLGTTHKGVAVAGKIDDKIDENFARTLPPEYWAKRKGVWDFKRVGNAQSFLEAEKLTELLGKALVTFKGPVARVEARTGSSVDATVRTKDSTQEPELPAVVSHKFESGKAVYLAAGIDAAHYSSSYPYYRLVLTGAMRAVASTPPPVEVKAPMCVQVSTVRQKKNGERLVIHLFNDVNTTAGHGHPAEEVPLREEVIPIHDIEVTLKGYNVKEVRQEPGAHGLKFIKTGDAVTFTVPKLRVHAMAVVELG</sequence>
<keyword evidence="3" id="KW-1185">Reference proteome</keyword>
<feature type="domain" description="Beta-galactosidase trimerisation" evidence="1">
    <location>
        <begin position="369"/>
        <end position="481"/>
    </location>
</feature>
<dbReference type="Pfam" id="PF08532">
    <property type="entry name" value="Glyco_hydro_42M"/>
    <property type="match status" value="1"/>
</dbReference>
<proteinExistence type="predicted"/>
<dbReference type="SUPFAM" id="SSF52317">
    <property type="entry name" value="Class I glutamine amidotransferase-like"/>
    <property type="match status" value="1"/>
</dbReference>
<dbReference type="EMBL" id="JAGKQQ010000002">
    <property type="protein sequence ID" value="MBP3960411.1"/>
    <property type="molecule type" value="Genomic_DNA"/>
</dbReference>
<accession>A0ABS5C363</accession>
<dbReference type="Proteomes" id="UP000676565">
    <property type="component" value="Unassembled WGS sequence"/>
</dbReference>
<evidence type="ECO:0000259" key="1">
    <source>
        <dbReference type="Pfam" id="PF08532"/>
    </source>
</evidence>
<comment type="caution">
    <text evidence="2">The sequence shown here is derived from an EMBL/GenBank/DDBJ whole genome shotgun (WGS) entry which is preliminary data.</text>
</comment>
<reference evidence="2 3" key="1">
    <citation type="submission" date="2021-04" db="EMBL/GenBank/DDBJ databases">
        <authorList>
            <person name="Ivanova A."/>
        </authorList>
    </citation>
    <scope>NUCLEOTIDE SEQUENCE [LARGE SCALE GENOMIC DNA]</scope>
    <source>
        <strain evidence="2 3">G18</strain>
    </source>
</reference>
<evidence type="ECO:0000313" key="2">
    <source>
        <dbReference type="EMBL" id="MBP3960411.1"/>
    </source>
</evidence>